<feature type="transmembrane region" description="Helical" evidence="1">
    <location>
        <begin position="79"/>
        <end position="98"/>
    </location>
</feature>
<evidence type="ECO:0000313" key="3">
    <source>
        <dbReference type="Proteomes" id="UP000829517"/>
    </source>
</evidence>
<keyword evidence="1" id="KW-0472">Membrane</keyword>
<keyword evidence="1" id="KW-1133">Transmembrane helix</keyword>
<reference evidence="2 3" key="1">
    <citation type="submission" date="2021-01" db="EMBL/GenBank/DDBJ databases">
        <title>Genome sequencing of Joostella atrarenae M1-2 (= KCTC 23194).</title>
        <authorList>
            <person name="Zakaria M.R."/>
            <person name="Lam M.Q."/>
            <person name="Chong C.S."/>
        </authorList>
    </citation>
    <scope>NUCLEOTIDE SEQUENCE [LARGE SCALE GENOMIC DNA]</scope>
    <source>
        <strain evidence="2 3">M1-2</strain>
    </source>
</reference>
<evidence type="ECO:0000256" key="1">
    <source>
        <dbReference type="SAM" id="Phobius"/>
    </source>
</evidence>
<organism evidence="2 3">
    <name type="scientific">Joostella atrarenae</name>
    <dbReference type="NCBI Taxonomy" id="679257"/>
    <lineage>
        <taxon>Bacteria</taxon>
        <taxon>Pseudomonadati</taxon>
        <taxon>Bacteroidota</taxon>
        <taxon>Flavobacteriia</taxon>
        <taxon>Flavobacteriales</taxon>
        <taxon>Flavobacteriaceae</taxon>
        <taxon>Joostella</taxon>
    </lineage>
</organism>
<dbReference type="Proteomes" id="UP000829517">
    <property type="component" value="Unassembled WGS sequence"/>
</dbReference>
<keyword evidence="3" id="KW-1185">Reference proteome</keyword>
<dbReference type="RefSeq" id="WP_236959048.1">
    <property type="nucleotide sequence ID" value="NZ_JAETXX010000005.1"/>
</dbReference>
<gene>
    <name evidence="2" type="ORF">JM658_09625</name>
</gene>
<proteinExistence type="predicted"/>
<keyword evidence="1" id="KW-0812">Transmembrane</keyword>
<feature type="transmembrane region" description="Helical" evidence="1">
    <location>
        <begin position="54"/>
        <end position="74"/>
    </location>
</feature>
<name>A0ABS9J3S4_9FLAO</name>
<dbReference type="EMBL" id="JAETXX010000005">
    <property type="protein sequence ID" value="MCF8715082.1"/>
    <property type="molecule type" value="Genomic_DNA"/>
</dbReference>
<feature type="transmembrane region" description="Helical" evidence="1">
    <location>
        <begin position="12"/>
        <end position="34"/>
    </location>
</feature>
<sequence>MKTGNYLIQLGFGLLFIWGGIEKFIEGFMGGVGLENMAALLMNNGLSFLGESGAIMLSGVLAFLELIAGILLVINKKIFYSYTFLAFIMLMALIIVHIPSGNWMNIMIHIALLLALSGLAINTQTSTITKVQA</sequence>
<evidence type="ECO:0000313" key="2">
    <source>
        <dbReference type="EMBL" id="MCF8715082.1"/>
    </source>
</evidence>
<comment type="caution">
    <text evidence="2">The sequence shown here is derived from an EMBL/GenBank/DDBJ whole genome shotgun (WGS) entry which is preliminary data.</text>
</comment>
<protein>
    <submittedName>
        <fullName evidence="2">DoxX family membrane protein</fullName>
    </submittedName>
</protein>
<feature type="transmembrane region" description="Helical" evidence="1">
    <location>
        <begin position="104"/>
        <end position="121"/>
    </location>
</feature>
<accession>A0ABS9J3S4</accession>